<dbReference type="AlphaFoldDB" id="A0A174ERS9"/>
<organism evidence="2 3">
    <name type="scientific">Clostridium disporicum</name>
    <dbReference type="NCBI Taxonomy" id="84024"/>
    <lineage>
        <taxon>Bacteria</taxon>
        <taxon>Bacillati</taxon>
        <taxon>Bacillota</taxon>
        <taxon>Clostridia</taxon>
        <taxon>Eubacteriales</taxon>
        <taxon>Clostridiaceae</taxon>
        <taxon>Clostridium</taxon>
    </lineage>
</organism>
<name>A0A174ERS9_9CLOT</name>
<dbReference type="NCBIfam" id="TIGR01784">
    <property type="entry name" value="T_den_put_tspse"/>
    <property type="match status" value="1"/>
</dbReference>
<evidence type="ECO:0000256" key="1">
    <source>
        <dbReference type="SAM" id="Coils"/>
    </source>
</evidence>
<dbReference type="PANTHER" id="PTHR41317:SF1">
    <property type="entry name" value="PD-(D_E)XK NUCLEASE FAMILY TRANSPOSASE"/>
    <property type="match status" value="1"/>
</dbReference>
<dbReference type="EMBL" id="CYZV01000023">
    <property type="protein sequence ID" value="CUO40474.1"/>
    <property type="molecule type" value="Genomic_DNA"/>
</dbReference>
<sequence>MTRLEILSPKVDFVFKRIFGNENNPRILISFLNAVIKPKDLIEAVQIMNNDIDKESIEDKFSRLDIKAKTNKDELINIEIQIKDEHNMVKRSLYYWSKMFESQLTEGQKYDTLAKTICINILNFKCLKTKEAHSIYRLKEINTNEELTDLQEIHFIELPKLPKNEEIKDVFDAWMEFIENPISNRLEKAEMTIQEIKEAKSELLRLSANDKERMKYEDRRAALLDKVSALENAEEKGIEIGKKEVAKNLIEAGVDIEIIIKSTGLERVEIEKLL</sequence>
<proteinExistence type="predicted"/>
<dbReference type="Pfam" id="PF12784">
    <property type="entry name" value="PDDEXK_2"/>
    <property type="match status" value="1"/>
</dbReference>
<dbReference type="RefSeq" id="WP_055276958.1">
    <property type="nucleotide sequence ID" value="NZ_CYZV01000023.1"/>
</dbReference>
<dbReference type="Proteomes" id="UP000095558">
    <property type="component" value="Unassembled WGS sequence"/>
</dbReference>
<gene>
    <name evidence="2" type="ORF">ERS852470_02247</name>
</gene>
<evidence type="ECO:0000313" key="2">
    <source>
        <dbReference type="EMBL" id="CUO40474.1"/>
    </source>
</evidence>
<keyword evidence="1" id="KW-0175">Coiled coil</keyword>
<evidence type="ECO:0000313" key="3">
    <source>
        <dbReference type="Proteomes" id="UP000095558"/>
    </source>
</evidence>
<reference evidence="2 3" key="1">
    <citation type="submission" date="2015-09" db="EMBL/GenBank/DDBJ databases">
        <authorList>
            <consortium name="Pathogen Informatics"/>
        </authorList>
    </citation>
    <scope>NUCLEOTIDE SEQUENCE [LARGE SCALE GENOMIC DNA]</scope>
    <source>
        <strain evidence="2 3">2789STDY5834855</strain>
    </source>
</reference>
<accession>A0A174ERS9</accession>
<dbReference type="InterPro" id="IPR010106">
    <property type="entry name" value="RpnA"/>
</dbReference>
<protein>
    <submittedName>
        <fullName evidence="2">Transposase and inactivated derivative</fullName>
    </submittedName>
</protein>
<feature type="coiled-coil region" evidence="1">
    <location>
        <begin position="186"/>
        <end position="233"/>
    </location>
</feature>
<dbReference type="PANTHER" id="PTHR41317">
    <property type="entry name" value="PD-(D_E)XK NUCLEASE FAMILY TRANSPOSASE"/>
    <property type="match status" value="1"/>
</dbReference>